<comment type="similarity">
    <text evidence="4">Belongs to the helicase family. DinG subfamily.</text>
</comment>
<evidence type="ECO:0000256" key="2">
    <source>
        <dbReference type="ARBA" id="ARBA00022801"/>
    </source>
</evidence>
<keyword evidence="1" id="KW-0547">Nucleotide-binding</keyword>
<proteinExistence type="inferred from homology"/>
<evidence type="ECO:0000256" key="3">
    <source>
        <dbReference type="ARBA" id="ARBA00022840"/>
    </source>
</evidence>
<dbReference type="Gene3D" id="3.40.50.300">
    <property type="entry name" value="P-loop containing nucleotide triphosphate hydrolases"/>
    <property type="match status" value="2"/>
</dbReference>
<accession>A0A7Y2RHD0</accession>
<dbReference type="GO" id="GO:0003676">
    <property type="term" value="F:nucleic acid binding"/>
    <property type="evidence" value="ECO:0007669"/>
    <property type="project" value="InterPro"/>
</dbReference>
<dbReference type="GO" id="GO:0006139">
    <property type="term" value="P:nucleobase-containing compound metabolic process"/>
    <property type="evidence" value="ECO:0007669"/>
    <property type="project" value="InterPro"/>
</dbReference>
<feature type="domain" description="Helicase ATP-binding" evidence="6">
    <location>
        <begin position="23"/>
        <end position="295"/>
    </location>
</feature>
<sequence length="700" mass="80170">MRIYLMAENQQLANLIHAVFNPQGIIVSLGGRYVREQYQYAQAVGNALLNPDHSLALLEAETGVGKSLGYIIPSMIFLSLYPSEKQIVVSTFTRLLQKQVIKNDIPLAQRALELLQLPKVEYGYRMGRQAFFCLNRTKLTVQKLKQKHSHDDAYTEELDDFLAFAIESCNSGSGLWLDWIDEYFTFPDHISSRDICMLYDGQISNDAYVSHINASLTARILVTNHATLIGHENVTDFGDSAYAVVVDEAHHIDRLMSERSNKTLSVKRIQYILNAAKDYEINAEYVKDTKSFVKNWAAAIQHFDKVHGAHEIFYIGSNGYSQFLKDQVEYVAHIESKLRQLEKEFRLYQKINTLNQRQMEALEYLDEALITLAHWRSSNDYLYNAIVFYDVERTPSLAVVNPIASRLFAKTVKRLTSRIIVTSATLFDGREGEGKVHSFAGDIGFAQHEITHHLELTPLHFGDMQFVLASMDIPVPTSYDRDNLCNRFNHHWLKYTASMIKEAEKYGPTLVLTYSFEESRLIQQELKQIGVYATVQAKGLKLMECLPEFINNESQILVTPSAWDGLNLRTQDNEQLVKNIIITRIPNQPKNILEEYVAREHMISRNLPQHIADNLLWMKHRNHAIRTLKQGLGRGVRSPSDKVTVWIADPRMPRANSPKAKPLINAIPVRFLENYAKAKIFEVTGELVTPWQHQDMDIVL</sequence>
<dbReference type="RefSeq" id="WP_171541037.1">
    <property type="nucleotide sequence ID" value="NZ_JABERL010000056.1"/>
</dbReference>
<dbReference type="PANTHER" id="PTHR11472">
    <property type="entry name" value="DNA REPAIR DEAD HELICASE RAD3/XP-D SUBFAMILY MEMBER"/>
    <property type="match status" value="1"/>
</dbReference>
<dbReference type="Proteomes" id="UP000569202">
    <property type="component" value="Unassembled WGS sequence"/>
</dbReference>
<dbReference type="SMART" id="SM00491">
    <property type="entry name" value="HELICc2"/>
    <property type="match status" value="1"/>
</dbReference>
<organism evidence="7 8">
    <name type="scientific">Acinetobacter terrae</name>
    <dbReference type="NCBI Taxonomy" id="2731247"/>
    <lineage>
        <taxon>Bacteria</taxon>
        <taxon>Pseudomonadati</taxon>
        <taxon>Pseudomonadota</taxon>
        <taxon>Gammaproteobacteria</taxon>
        <taxon>Moraxellales</taxon>
        <taxon>Moraxellaceae</taxon>
        <taxon>Acinetobacter</taxon>
        <taxon>Acinetobacter Taxon 24</taxon>
    </lineage>
</organism>
<dbReference type="InterPro" id="IPR006555">
    <property type="entry name" value="ATP-dep_Helicase_C"/>
</dbReference>
<evidence type="ECO:0000256" key="5">
    <source>
        <dbReference type="SAM" id="Coils"/>
    </source>
</evidence>
<evidence type="ECO:0000313" key="8">
    <source>
        <dbReference type="Proteomes" id="UP000569202"/>
    </source>
</evidence>
<evidence type="ECO:0000313" key="7">
    <source>
        <dbReference type="EMBL" id="NNH78842.1"/>
    </source>
</evidence>
<dbReference type="SUPFAM" id="SSF52540">
    <property type="entry name" value="P-loop containing nucleoside triphosphate hydrolases"/>
    <property type="match status" value="1"/>
</dbReference>
<dbReference type="InterPro" id="IPR027417">
    <property type="entry name" value="P-loop_NTPase"/>
</dbReference>
<evidence type="ECO:0000259" key="6">
    <source>
        <dbReference type="PROSITE" id="PS51193"/>
    </source>
</evidence>
<keyword evidence="2" id="KW-0378">Hydrolase</keyword>
<keyword evidence="3" id="KW-0067">ATP-binding</keyword>
<evidence type="ECO:0000256" key="1">
    <source>
        <dbReference type="ARBA" id="ARBA00022741"/>
    </source>
</evidence>
<gene>
    <name evidence="7" type="ORF">HLH17_14550</name>
</gene>
<dbReference type="PANTHER" id="PTHR11472:SF34">
    <property type="entry name" value="REGULATOR OF TELOMERE ELONGATION HELICASE 1"/>
    <property type="match status" value="1"/>
</dbReference>
<dbReference type="PROSITE" id="PS51193">
    <property type="entry name" value="HELICASE_ATP_BIND_2"/>
    <property type="match status" value="1"/>
</dbReference>
<feature type="coiled-coil region" evidence="5">
    <location>
        <begin position="324"/>
        <end position="351"/>
    </location>
</feature>
<dbReference type="EMBL" id="JABERL010000056">
    <property type="protein sequence ID" value="NNH78842.1"/>
    <property type="molecule type" value="Genomic_DNA"/>
</dbReference>
<evidence type="ECO:0000256" key="4">
    <source>
        <dbReference type="ARBA" id="ARBA00038058"/>
    </source>
</evidence>
<dbReference type="GO" id="GO:0005524">
    <property type="term" value="F:ATP binding"/>
    <property type="evidence" value="ECO:0007669"/>
    <property type="project" value="UniProtKB-KW"/>
</dbReference>
<name>A0A7Y2RHD0_9GAMM</name>
<protein>
    <recommendedName>
        <fullName evidence="6">Helicase ATP-binding domain-containing protein</fullName>
    </recommendedName>
</protein>
<dbReference type="GO" id="GO:0003678">
    <property type="term" value="F:DNA helicase activity"/>
    <property type="evidence" value="ECO:0007669"/>
    <property type="project" value="TreeGrafter"/>
</dbReference>
<dbReference type="Pfam" id="PF13307">
    <property type="entry name" value="Helicase_C_2"/>
    <property type="match status" value="1"/>
</dbReference>
<reference evidence="7 8" key="1">
    <citation type="submission" date="2020-04" db="EMBL/GenBank/DDBJ databases">
        <title>Acinetobacter Taxon 24.</title>
        <authorList>
            <person name="Nemec A."/>
            <person name="Radolfova-Krizova L."/>
            <person name="Higgins P.G."/>
            <person name="Spanelova P."/>
        </authorList>
    </citation>
    <scope>NUCLEOTIDE SEQUENCE [LARGE SCALE GENOMIC DNA]</scope>
    <source>
        <strain evidence="7 8">ANC 5380</strain>
    </source>
</reference>
<dbReference type="AlphaFoldDB" id="A0A7Y2RHD0"/>
<dbReference type="InterPro" id="IPR014013">
    <property type="entry name" value="Helic_SF1/SF2_ATP-bd_DinG/Rad3"/>
</dbReference>
<comment type="caution">
    <text evidence="7">The sequence shown here is derived from an EMBL/GenBank/DDBJ whole genome shotgun (WGS) entry which is preliminary data.</text>
</comment>
<keyword evidence="5" id="KW-0175">Coiled coil</keyword>
<dbReference type="GO" id="GO:0016818">
    <property type="term" value="F:hydrolase activity, acting on acid anhydrides, in phosphorus-containing anhydrides"/>
    <property type="evidence" value="ECO:0007669"/>
    <property type="project" value="InterPro"/>
</dbReference>
<dbReference type="InterPro" id="IPR045028">
    <property type="entry name" value="DinG/Rad3-like"/>
</dbReference>